<organism evidence="1 2">
    <name type="scientific">Roseococcus suduntuyensis</name>
    <dbReference type="NCBI Taxonomy" id="455361"/>
    <lineage>
        <taxon>Bacteria</taxon>
        <taxon>Pseudomonadati</taxon>
        <taxon>Pseudomonadota</taxon>
        <taxon>Alphaproteobacteria</taxon>
        <taxon>Acetobacterales</taxon>
        <taxon>Roseomonadaceae</taxon>
        <taxon>Roseococcus</taxon>
    </lineage>
</organism>
<protein>
    <submittedName>
        <fullName evidence="1">Putative photosynthetic complex assembly protein</fullName>
    </submittedName>
</protein>
<keyword evidence="2" id="KW-1185">Reference proteome</keyword>
<name>A0A840AAJ2_9PROT</name>
<evidence type="ECO:0000313" key="1">
    <source>
        <dbReference type="EMBL" id="MBB3898117.1"/>
    </source>
</evidence>
<gene>
    <name evidence="1" type="ORF">GGQ83_001554</name>
</gene>
<dbReference type="Proteomes" id="UP000553193">
    <property type="component" value="Unassembled WGS sequence"/>
</dbReference>
<sequence>MDRMMDRRHLLPLLVCGTVIAGTLALVGPQQNRALITRPNEIPLRERLVRFEDGSDGSVVIRDAGNQAVLARFPVAEGGFVRGTLRALARERRQEEQGQEMPFRVSAWRDGQLTLDDVATGRRVDLTAFGSTNAGIFARLLTAQGETQ</sequence>
<proteinExistence type="predicted"/>
<dbReference type="NCBIfam" id="TIGR03054">
    <property type="entry name" value="photo_alph_chp1"/>
    <property type="match status" value="1"/>
</dbReference>
<comment type="caution">
    <text evidence="1">The sequence shown here is derived from an EMBL/GenBank/DDBJ whole genome shotgun (WGS) entry which is preliminary data.</text>
</comment>
<accession>A0A840AAJ2</accession>
<dbReference type="EMBL" id="JACIDJ010000002">
    <property type="protein sequence ID" value="MBB3898117.1"/>
    <property type="molecule type" value="Genomic_DNA"/>
</dbReference>
<dbReference type="InterPro" id="IPR017495">
    <property type="entry name" value="PuhC"/>
</dbReference>
<evidence type="ECO:0000313" key="2">
    <source>
        <dbReference type="Proteomes" id="UP000553193"/>
    </source>
</evidence>
<dbReference type="AlphaFoldDB" id="A0A840AAJ2"/>
<dbReference type="RefSeq" id="WP_184383208.1">
    <property type="nucleotide sequence ID" value="NZ_JACIDJ010000002.1"/>
</dbReference>
<reference evidence="1 2" key="1">
    <citation type="submission" date="2020-08" db="EMBL/GenBank/DDBJ databases">
        <title>Genomic Encyclopedia of Type Strains, Phase IV (KMG-IV): sequencing the most valuable type-strain genomes for metagenomic binning, comparative biology and taxonomic classification.</title>
        <authorList>
            <person name="Goeker M."/>
        </authorList>
    </citation>
    <scope>NUCLEOTIDE SEQUENCE [LARGE SCALE GENOMIC DNA]</scope>
    <source>
        <strain evidence="1 2">DSM 19979</strain>
    </source>
</reference>